<evidence type="ECO:0000259" key="5">
    <source>
        <dbReference type="PROSITE" id="PS50931"/>
    </source>
</evidence>
<evidence type="ECO:0000313" key="6">
    <source>
        <dbReference type="EMBL" id="AUH33543.1"/>
    </source>
</evidence>
<dbReference type="RefSeq" id="WP_101460212.1">
    <property type="nucleotide sequence ID" value="NZ_CP025408.1"/>
</dbReference>
<dbReference type="Gene3D" id="3.40.190.10">
    <property type="entry name" value="Periplasmic binding protein-like II"/>
    <property type="match status" value="2"/>
</dbReference>
<dbReference type="CDD" id="cd08417">
    <property type="entry name" value="PBP2_Nitroaromatics_like"/>
    <property type="match status" value="1"/>
</dbReference>
<dbReference type="AlphaFoldDB" id="A0A2K9EF18"/>
<reference evidence="6 7" key="1">
    <citation type="submission" date="2017-12" db="EMBL/GenBank/DDBJ databases">
        <authorList>
            <person name="Hurst M.R.H."/>
        </authorList>
    </citation>
    <scope>NUCLEOTIDE SEQUENCE [LARGE SCALE GENOMIC DNA]</scope>
    <source>
        <strain evidence="6 7">BM15</strain>
    </source>
</reference>
<evidence type="ECO:0000256" key="3">
    <source>
        <dbReference type="ARBA" id="ARBA00023125"/>
    </source>
</evidence>
<evidence type="ECO:0000256" key="1">
    <source>
        <dbReference type="ARBA" id="ARBA00009437"/>
    </source>
</evidence>
<dbReference type="Pfam" id="PF00126">
    <property type="entry name" value="HTH_1"/>
    <property type="match status" value="1"/>
</dbReference>
<dbReference type="PANTHER" id="PTHR30118:SF15">
    <property type="entry name" value="TRANSCRIPTIONAL REGULATORY PROTEIN"/>
    <property type="match status" value="1"/>
</dbReference>
<gene>
    <name evidence="6" type="ORF">CUV01_09225</name>
</gene>
<dbReference type="Proteomes" id="UP000233742">
    <property type="component" value="Chromosome"/>
</dbReference>
<protein>
    <submittedName>
        <fullName evidence="6">LysR family transcriptional regulator</fullName>
    </submittedName>
</protein>
<proteinExistence type="inferred from homology"/>
<dbReference type="InterPro" id="IPR000847">
    <property type="entry name" value="LysR_HTH_N"/>
</dbReference>
<dbReference type="GO" id="GO:0003677">
    <property type="term" value="F:DNA binding"/>
    <property type="evidence" value="ECO:0007669"/>
    <property type="project" value="UniProtKB-KW"/>
</dbReference>
<keyword evidence="3" id="KW-0238">DNA-binding</keyword>
<dbReference type="EMBL" id="CP025408">
    <property type="protein sequence ID" value="AUH33543.1"/>
    <property type="molecule type" value="Genomic_DNA"/>
</dbReference>
<dbReference type="OrthoDB" id="9811588at2"/>
<organism evidence="6 7">
    <name type="scientific">Paracoccus tegillarcae</name>
    <dbReference type="NCBI Taxonomy" id="1529068"/>
    <lineage>
        <taxon>Bacteria</taxon>
        <taxon>Pseudomonadati</taxon>
        <taxon>Pseudomonadota</taxon>
        <taxon>Alphaproteobacteria</taxon>
        <taxon>Rhodobacterales</taxon>
        <taxon>Paracoccaceae</taxon>
        <taxon>Paracoccus</taxon>
    </lineage>
</organism>
<keyword evidence="7" id="KW-1185">Reference proteome</keyword>
<sequence length="311" mass="33929">MDIRRADLGLLVSLDALLAERSVTAAARRLGISQPALSAQLARLRDLMGDDILVGNAHGMVATPRAQAVQAPLHALLQDMSELIFSEVAFDPAASNRHFHLATTDLSLAVVLPPILHAMSELAPNLRLTTGALNHDTMTDDSEAGTLDIAITAAPRMPSSFQTTRLLQGPNCVAWRQGHPDLTDGQITLDDFCRLPQLIVSPVEGSLHGPVDQLLARLNRRRQVNASITSYGLAPALLRSSNFIAVVPEISLHLDGKGLTWAALPFEQVPPVINIGWHPRYRNDRAHRWLRDIIIDTCRNLERQAGLDQPA</sequence>
<dbReference type="PRINTS" id="PR00039">
    <property type="entry name" value="HTHLYSR"/>
</dbReference>
<dbReference type="InterPro" id="IPR037402">
    <property type="entry name" value="YidZ_PBP2"/>
</dbReference>
<dbReference type="Gene3D" id="1.10.10.10">
    <property type="entry name" value="Winged helix-like DNA-binding domain superfamily/Winged helix DNA-binding domain"/>
    <property type="match status" value="1"/>
</dbReference>
<dbReference type="GO" id="GO:0003700">
    <property type="term" value="F:DNA-binding transcription factor activity"/>
    <property type="evidence" value="ECO:0007669"/>
    <property type="project" value="InterPro"/>
</dbReference>
<dbReference type="InterPro" id="IPR036388">
    <property type="entry name" value="WH-like_DNA-bd_sf"/>
</dbReference>
<dbReference type="SUPFAM" id="SSF46785">
    <property type="entry name" value="Winged helix' DNA-binding domain"/>
    <property type="match status" value="1"/>
</dbReference>
<dbReference type="PROSITE" id="PS50931">
    <property type="entry name" value="HTH_LYSR"/>
    <property type="match status" value="1"/>
</dbReference>
<keyword evidence="2" id="KW-0805">Transcription regulation</keyword>
<feature type="domain" description="HTH lysR-type" evidence="5">
    <location>
        <begin position="1"/>
        <end position="63"/>
    </location>
</feature>
<accession>A0A2K9EF18</accession>
<dbReference type="PANTHER" id="PTHR30118">
    <property type="entry name" value="HTH-TYPE TRANSCRIPTIONAL REGULATOR LEUO-RELATED"/>
    <property type="match status" value="1"/>
</dbReference>
<dbReference type="InterPro" id="IPR036390">
    <property type="entry name" value="WH_DNA-bd_sf"/>
</dbReference>
<evidence type="ECO:0000256" key="4">
    <source>
        <dbReference type="ARBA" id="ARBA00023163"/>
    </source>
</evidence>
<dbReference type="Pfam" id="PF03466">
    <property type="entry name" value="LysR_substrate"/>
    <property type="match status" value="1"/>
</dbReference>
<dbReference type="InterPro" id="IPR005119">
    <property type="entry name" value="LysR_subst-bd"/>
</dbReference>
<dbReference type="SUPFAM" id="SSF53850">
    <property type="entry name" value="Periplasmic binding protein-like II"/>
    <property type="match status" value="1"/>
</dbReference>
<comment type="similarity">
    <text evidence="1">Belongs to the LysR transcriptional regulatory family.</text>
</comment>
<name>A0A2K9EF18_9RHOB</name>
<evidence type="ECO:0000256" key="2">
    <source>
        <dbReference type="ARBA" id="ARBA00023015"/>
    </source>
</evidence>
<dbReference type="InterPro" id="IPR050389">
    <property type="entry name" value="LysR-type_TF"/>
</dbReference>
<evidence type="ECO:0000313" key="7">
    <source>
        <dbReference type="Proteomes" id="UP000233742"/>
    </source>
</evidence>
<dbReference type="KEGG" id="paro:CUV01_09225"/>
<keyword evidence="4" id="KW-0804">Transcription</keyword>